<dbReference type="SUPFAM" id="SSF69593">
    <property type="entry name" value="Glycerol-3-phosphate (1)-acyltransferase"/>
    <property type="match status" value="1"/>
</dbReference>
<dbReference type="OrthoDB" id="9757771at2"/>
<evidence type="ECO:0000313" key="3">
    <source>
        <dbReference type="EMBL" id="CCB89578.1"/>
    </source>
</evidence>
<dbReference type="PANTHER" id="PTHR43767">
    <property type="entry name" value="LONG-CHAIN-FATTY-ACID--COA LIGASE"/>
    <property type="match status" value="1"/>
</dbReference>
<dbReference type="STRING" id="331113.SNE_A17010"/>
<evidence type="ECO:0000259" key="2">
    <source>
        <dbReference type="SMART" id="SM00563"/>
    </source>
</evidence>
<keyword evidence="1" id="KW-1133">Transmembrane helix</keyword>
<dbReference type="Pfam" id="PF01553">
    <property type="entry name" value="Acyltransferase"/>
    <property type="match status" value="1"/>
</dbReference>
<dbReference type="Gene3D" id="3.40.50.12780">
    <property type="entry name" value="N-terminal domain of ligase-like"/>
    <property type="match status" value="1"/>
</dbReference>
<keyword evidence="1" id="KW-0812">Transmembrane</keyword>
<dbReference type="InterPro" id="IPR000873">
    <property type="entry name" value="AMP-dep_synth/lig_dom"/>
</dbReference>
<dbReference type="CDD" id="cd07989">
    <property type="entry name" value="LPLAT_AGPAT-like"/>
    <property type="match status" value="1"/>
</dbReference>
<dbReference type="GO" id="GO:0016746">
    <property type="term" value="F:acyltransferase activity"/>
    <property type="evidence" value="ECO:0007669"/>
    <property type="project" value="InterPro"/>
</dbReference>
<dbReference type="eggNOG" id="COG0318">
    <property type="taxonomic scope" value="Bacteria"/>
</dbReference>
<organism evidence="3 4">
    <name type="scientific">Simkania negevensis (strain ATCC VR-1471 / DSM 27360 / Z)</name>
    <dbReference type="NCBI Taxonomy" id="331113"/>
    <lineage>
        <taxon>Bacteria</taxon>
        <taxon>Pseudomonadati</taxon>
        <taxon>Chlamydiota</taxon>
        <taxon>Chlamydiia</taxon>
        <taxon>Parachlamydiales</taxon>
        <taxon>Simkaniaceae</taxon>
        <taxon>Simkania</taxon>
    </lineage>
</organism>
<evidence type="ECO:0000256" key="1">
    <source>
        <dbReference type="SAM" id="Phobius"/>
    </source>
</evidence>
<evidence type="ECO:0000313" key="4">
    <source>
        <dbReference type="Proteomes" id="UP000000496"/>
    </source>
</evidence>
<protein>
    <recommendedName>
        <fullName evidence="2">Phospholipid/glycerol acyltransferase domain-containing protein</fullName>
    </recommendedName>
</protein>
<dbReference type="KEGG" id="sng:SNE_A17010"/>
<dbReference type="InterPro" id="IPR050237">
    <property type="entry name" value="ATP-dep_AMP-bd_enzyme"/>
</dbReference>
<dbReference type="Pfam" id="PF00501">
    <property type="entry name" value="AMP-binding"/>
    <property type="match status" value="1"/>
</dbReference>
<accession>F8L9P1</accession>
<dbReference type="EMBL" id="FR872582">
    <property type="protein sequence ID" value="CCB89578.1"/>
    <property type="molecule type" value="Genomic_DNA"/>
</dbReference>
<proteinExistence type="predicted"/>
<dbReference type="Gene3D" id="1.10.1200.10">
    <property type="entry name" value="ACP-like"/>
    <property type="match status" value="1"/>
</dbReference>
<dbReference type="eggNOG" id="COG0204">
    <property type="taxonomic scope" value="Bacteria"/>
</dbReference>
<dbReference type="SMART" id="SM00563">
    <property type="entry name" value="PlsC"/>
    <property type="match status" value="1"/>
</dbReference>
<dbReference type="InterPro" id="IPR036736">
    <property type="entry name" value="ACP-like_sf"/>
</dbReference>
<dbReference type="RefSeq" id="WP_013944044.1">
    <property type="nucleotide sequence ID" value="NC_015713.1"/>
</dbReference>
<dbReference type="InterPro" id="IPR002123">
    <property type="entry name" value="Plipid/glycerol_acylTrfase"/>
</dbReference>
<dbReference type="AlphaFoldDB" id="F8L9P1"/>
<dbReference type="HOGENOM" id="CLU_008489_1_0_0"/>
<keyword evidence="1" id="KW-0472">Membrane</keyword>
<keyword evidence="4" id="KW-1185">Reference proteome</keyword>
<dbReference type="SUPFAM" id="SSF56801">
    <property type="entry name" value="Acetyl-CoA synthetase-like"/>
    <property type="match status" value="1"/>
</dbReference>
<name>F8L9P1_SIMNZ</name>
<feature type="domain" description="Phospholipid/glycerol acyltransferase" evidence="2">
    <location>
        <begin position="42"/>
        <end position="165"/>
    </location>
</feature>
<dbReference type="SUPFAM" id="SSF47336">
    <property type="entry name" value="ACP-like"/>
    <property type="match status" value="1"/>
</dbReference>
<dbReference type="PANTHER" id="PTHR43767:SF10">
    <property type="entry name" value="SURFACTIN SYNTHASE SUBUNIT 1"/>
    <property type="match status" value="1"/>
</dbReference>
<reference evidence="3 4" key="2">
    <citation type="journal article" date="2011" name="Mol. Biol. Evol.">
        <title>Unity in variety--the pan-genome of the Chlamydiae.</title>
        <authorList>
            <person name="Collingro A."/>
            <person name="Tischler P."/>
            <person name="Weinmaier T."/>
            <person name="Penz T."/>
            <person name="Heinz E."/>
            <person name="Brunham R.C."/>
            <person name="Read T.D."/>
            <person name="Bavoil P.M."/>
            <person name="Sachse K."/>
            <person name="Kahane S."/>
            <person name="Friedman M.G."/>
            <person name="Rattei T."/>
            <person name="Myers G.S."/>
            <person name="Horn M."/>
        </authorList>
    </citation>
    <scope>NUCLEOTIDE SEQUENCE [LARGE SCALE GENOMIC DNA]</scope>
    <source>
        <strain evidence="4">ATCC VR-1471 / Z</strain>
    </source>
</reference>
<gene>
    <name evidence="3" type="ordered locus">SNE_A17010</name>
</gene>
<feature type="transmembrane region" description="Helical" evidence="1">
    <location>
        <begin position="437"/>
        <end position="458"/>
    </location>
</feature>
<dbReference type="eggNOG" id="COG0236">
    <property type="taxonomic scope" value="Bacteria"/>
</dbReference>
<dbReference type="InterPro" id="IPR042099">
    <property type="entry name" value="ANL_N_sf"/>
</dbReference>
<reference key="1">
    <citation type="journal article" date="2011" name="Mol. Biol. Evol.">
        <title>Unity in variety -- the pan-genome of the Chlamydiae.</title>
        <authorList>
            <person name="Collingro A."/>
            <person name="Tischler P."/>
            <person name="Weinmaier T."/>
            <person name="Penz T."/>
            <person name="Heinz E."/>
            <person name="Brunham R.C."/>
            <person name="Read T.D."/>
            <person name="Bavoil P.M."/>
            <person name="Sachse K."/>
            <person name="Kahane S."/>
            <person name="Friedman M.G."/>
            <person name="Rattei T."/>
            <person name="Myers G.S.A."/>
            <person name="Horn M."/>
        </authorList>
    </citation>
    <scope>NUCLEOTIDE SEQUENCE</scope>
    <source>
        <strain>Z</strain>
    </source>
</reference>
<dbReference type="Proteomes" id="UP000000496">
    <property type="component" value="Chromosome gsn.131"/>
</dbReference>
<sequence>MPRFFYFLSSFLLRLILSLRYRIEVKNLKGLLDPKALKKGGILFLPNHPAEIDPLVMNALLLGKFQPRPLVIEHFYYMQGAHLFMKWVNALPMPNFEMSANTWKIKEVEKAMQKVQKAIKKGDNFLVYPSGHLKADGREIVGGNSFVHRILELCPEVQIVLVRTTGLWGSTFSRAVTGQSPDFWKMLIHGLKVILKNGIFFVPRRKVTVEFSLPPADFPCKGSRLEINRYLENWYNRYRDHAGYITDREPVKLVSFSLFSKDVPVITRPEKRERRSEPVDVPENIRQDVYEELARLSGRMENDFKDDMELAVDLGLDSLDYASIQAFLDERYDVDSIVPEKMRTVADLFELIVEGKVKGKSIDVANKEQYAWPKEKFRSAVRYPKGETLQEVFLNTCDRMKNAVACGDEVSKFLTYRRLKIGVIVLARKLQQLPDPYIGVLLPSSVGAFALILAILMAGKIPVILNWTAGARSLNFADDLLDLKTVFSSRRFLERVDSLELGSLEDKVIVLEEFRKEITLKEKLKGAWLARKKARALKRIFRLNQIKPEDPAVILFTSGTETYPKAVPLTHQNIIANQKSALSVVKINRDDILLGILPPFHSFGFSVTGLLPLLTGLRVFFSPDPTDSHAMARDCYLRDITLLCCAPSFYRNLFRVATPRQLKTVRMFVTGAEKAPKELFDSVANLEGNRILIEGYGITECSPIVTLCPPGEPPKGVGKPLPGVQLCVIHPETEERLSGQKQGEICIKGPNVFRGYMGKNAPNPFIEIDGEKWYRSGDLGTLDSQGALLYSGRMKRFVKIGAEMVSLTALEEELSKHAKKKGWIPQDEETPQLAVGVFEKESGKPLLVLFATFAASPQEVNSALRDLGFGRIVKIQGVKQVAEIPMTGTGKIHFRRINEMLQSEQ</sequence>